<keyword evidence="3" id="KW-1185">Reference proteome</keyword>
<evidence type="ECO:0000313" key="3">
    <source>
        <dbReference type="Proteomes" id="UP000321291"/>
    </source>
</evidence>
<accession>A0A5B8VKM2</accession>
<dbReference type="AlphaFoldDB" id="A0A5B8VKM2"/>
<keyword evidence="1" id="KW-0175">Coiled coil</keyword>
<sequence>MGVIEMIKEQARQEERAKKEKERARESALKAEKSAKDLVDLQYKITKNLLTQTNMPAYDIARVAGVSEYYVRKVKRELKREQAIG</sequence>
<dbReference type="Proteomes" id="UP000321291">
    <property type="component" value="Chromosome"/>
</dbReference>
<dbReference type="RefSeq" id="WP_146780430.1">
    <property type="nucleotide sequence ID" value="NZ_CP042434.1"/>
</dbReference>
<gene>
    <name evidence="2" type="ORF">FSB73_05150</name>
</gene>
<reference evidence="2 3" key="1">
    <citation type="journal article" date="2017" name="Int. J. Syst. Evol. Microbiol.">
        <title>Arachidicoccus ginsenosidivorans sp. nov., with ginsenoside-converting activity isolated from ginseng cultivating soil.</title>
        <authorList>
            <person name="Siddiqi M.Z."/>
            <person name="Aslam Z."/>
            <person name="Im W.T."/>
        </authorList>
    </citation>
    <scope>NUCLEOTIDE SEQUENCE [LARGE SCALE GENOMIC DNA]</scope>
    <source>
        <strain evidence="2 3">Gsoil 809</strain>
    </source>
</reference>
<feature type="coiled-coil region" evidence="1">
    <location>
        <begin position="3"/>
        <end position="34"/>
    </location>
</feature>
<evidence type="ECO:0000313" key="2">
    <source>
        <dbReference type="EMBL" id="QEC71156.1"/>
    </source>
</evidence>
<evidence type="ECO:0000256" key="1">
    <source>
        <dbReference type="SAM" id="Coils"/>
    </source>
</evidence>
<organism evidence="2 3">
    <name type="scientific">Arachidicoccus ginsenosidivorans</name>
    <dbReference type="NCBI Taxonomy" id="496057"/>
    <lineage>
        <taxon>Bacteria</taxon>
        <taxon>Pseudomonadati</taxon>
        <taxon>Bacteroidota</taxon>
        <taxon>Chitinophagia</taxon>
        <taxon>Chitinophagales</taxon>
        <taxon>Chitinophagaceae</taxon>
        <taxon>Arachidicoccus</taxon>
    </lineage>
</organism>
<name>A0A5B8VKM2_9BACT</name>
<protein>
    <submittedName>
        <fullName evidence="2">Uncharacterized protein</fullName>
    </submittedName>
</protein>
<dbReference type="EMBL" id="CP042434">
    <property type="protein sequence ID" value="QEC71156.1"/>
    <property type="molecule type" value="Genomic_DNA"/>
</dbReference>
<proteinExistence type="predicted"/>
<dbReference type="KEGG" id="agi:FSB73_05150"/>